<dbReference type="Gene3D" id="2.60.120.1060">
    <property type="entry name" value="NPCBM/NEW2 domain"/>
    <property type="match status" value="2"/>
</dbReference>
<evidence type="ECO:0000313" key="5">
    <source>
        <dbReference type="Proteomes" id="UP001238163"/>
    </source>
</evidence>
<sequence>MTMKKISAAVLFLCFAFSAGIQGQPAGTVAADAAAAWAERLLTGRDVLASSHSLSTKPLLVTPNLEKGKEAVYYDVDVTGCQQLWLTAGYGGDGNGGDHTCWVDPVFTREDGTTVSGLGLPMLVNSVQWQRLFVNSNFRREPISIGGKIHQEGWWAHSLSHICLKLDGQFKSFRVGVGADKAWNAGKYMHFEIHAALPQDKVAGIFAQSLAQDFPVEERWLRQDLGVQDGGHAALFASGLTAVAVADLVTAQAKRLGMPGQDYRQRLAVMPKNDKREDLAALLAFYHEVRRAATIIDDADKSFELARKSLAFVEKSRALPAETAELAALTARAAALPERPDGSWPQLLSDLKALRRRIILSHPLLDFTDLLINKQPPTTYSHQCDQYLGRHSRPGPGLVVLRNWKSAAPEAVELLKDKLPTGSVAHPDLSYDGKKILFSYCDHSVENRAHRRFFIWEINSDGTGLRQLTGTANDAREGEGGRDTVLVEDFDPCYLPDGNIVFVSTRCQAFGRCHHRRYNPSYLLYLMNGDGGGIRLLSFGEANEWDPSVLPDGRIIFSRWDYINRHDTFYQSLWTIRPDGTNTAHYYGNYTINPCMLAEARAIPDSRQVVCTAMAHHSYTAGSIIALDPSQGEDGPKPITRLTPETRFPETEGWPEGVFCTPWPLSEDLVLAAYTPEKLAMQGKVQSVGAYGIVLIDSLGGREEIYRDPAMSSVSPIPLQPRPEPVLLSSTLPPPLDEQGQTRPGLLYIQNAALGRMDFEAPIKALRVNSIIGQPTPSVPHRGAVRQEIVKRVEGTVPVNPDGSAFFHVPSGVPIQLQALDEQGMAVMTMRSFIFTQPGETLSCIGCHEDRALTPPPRSGNAGAPKALTPSVNHDYPGGFSYLRSVQPIFDRHCISCHGLGQAQPDLRGTPVERPVPDYPGWPGTVRVATSYNELINRPGMVKIAQRNVETAVSKPRDYFAHAGKLMPFLLQGHCPALLADKDAVATVITWLDLNAQYHGDYSFARREDISADPAGEKALRDAVRERFGEAWAAQPYACLVNVANPAQSRVLMAALPAAVGGWGQVAAAAGAFTGHDDPAWLHFRALVEQSMAPYEPPAADGTCKQSKCICGSCWVPAQQMK</sequence>
<evidence type="ECO:0000259" key="2">
    <source>
        <dbReference type="Pfam" id="PF08305"/>
    </source>
</evidence>
<comment type="caution">
    <text evidence="4">The sequence shown here is derived from an EMBL/GenBank/DDBJ whole genome shotgun (WGS) entry which is preliminary data.</text>
</comment>
<protein>
    <recommendedName>
        <fullName evidence="6">Hydrazine synthase alpha subunit middle domain-containing protein</fullName>
    </recommendedName>
</protein>
<evidence type="ECO:0000313" key="4">
    <source>
        <dbReference type="EMBL" id="MDQ0289568.1"/>
    </source>
</evidence>
<dbReference type="SUPFAM" id="SSF82171">
    <property type="entry name" value="DPP6 N-terminal domain-like"/>
    <property type="match status" value="1"/>
</dbReference>
<dbReference type="InterPro" id="IPR008979">
    <property type="entry name" value="Galactose-bd-like_sf"/>
</dbReference>
<dbReference type="SUPFAM" id="SSF49785">
    <property type="entry name" value="Galactose-binding domain-like"/>
    <property type="match status" value="2"/>
</dbReference>
<dbReference type="EMBL" id="JAUSVL010000001">
    <property type="protein sequence ID" value="MDQ0289568.1"/>
    <property type="molecule type" value="Genomic_DNA"/>
</dbReference>
<feature type="domain" description="Glycosyl hydrolase family 98 putative carbohydrate-binding module" evidence="2">
    <location>
        <begin position="120"/>
        <end position="195"/>
    </location>
</feature>
<dbReference type="InterPro" id="IPR038637">
    <property type="entry name" value="NPCBM_sf"/>
</dbReference>
<dbReference type="Pfam" id="PF08305">
    <property type="entry name" value="NPCBM"/>
    <property type="match status" value="2"/>
</dbReference>
<dbReference type="RefSeq" id="WP_307261014.1">
    <property type="nucleotide sequence ID" value="NZ_JAUSVL010000001.1"/>
</dbReference>
<feature type="signal peptide" evidence="1">
    <location>
        <begin position="1"/>
        <end position="23"/>
    </location>
</feature>
<reference evidence="4" key="1">
    <citation type="submission" date="2023-07" db="EMBL/GenBank/DDBJ databases">
        <title>Genomic Encyclopedia of Type Strains, Phase IV (KMG-IV): sequencing the most valuable type-strain genomes for metagenomic binning, comparative biology and taxonomic classification.</title>
        <authorList>
            <person name="Goeker M."/>
        </authorList>
    </citation>
    <scope>NUCLEOTIDE SEQUENCE</scope>
    <source>
        <strain evidence="4">DSM 24202</strain>
    </source>
</reference>
<dbReference type="AlphaFoldDB" id="A0AAE3VFZ2"/>
<accession>A0AAE3VFZ2</accession>
<keyword evidence="5" id="KW-1185">Reference proteome</keyword>
<dbReference type="Proteomes" id="UP001238163">
    <property type="component" value="Unassembled WGS sequence"/>
</dbReference>
<feature type="chain" id="PRO_5042213498" description="Hydrazine synthase alpha subunit middle domain-containing protein" evidence="1">
    <location>
        <begin position="24"/>
        <end position="1122"/>
    </location>
</feature>
<dbReference type="InterPro" id="IPR013222">
    <property type="entry name" value="Glyco_hyd_98_carb-bd"/>
</dbReference>
<name>A0AAE3VFZ2_9BACT</name>
<evidence type="ECO:0000256" key="1">
    <source>
        <dbReference type="SAM" id="SignalP"/>
    </source>
</evidence>
<dbReference type="InterPro" id="IPR011042">
    <property type="entry name" value="6-blade_b-propeller_TolB-like"/>
</dbReference>
<proteinExistence type="predicted"/>
<dbReference type="Gene3D" id="2.120.10.30">
    <property type="entry name" value="TolB, C-terminal domain"/>
    <property type="match status" value="1"/>
</dbReference>
<organism evidence="4 5">
    <name type="scientific">Oligosphaera ethanolica</name>
    <dbReference type="NCBI Taxonomy" id="760260"/>
    <lineage>
        <taxon>Bacteria</taxon>
        <taxon>Pseudomonadati</taxon>
        <taxon>Lentisphaerota</taxon>
        <taxon>Oligosphaeria</taxon>
        <taxon>Oligosphaerales</taxon>
        <taxon>Oligosphaeraceae</taxon>
        <taxon>Oligosphaera</taxon>
    </lineage>
</organism>
<dbReference type="Pfam" id="PF18582">
    <property type="entry name" value="HZS_alpha"/>
    <property type="match status" value="1"/>
</dbReference>
<feature type="domain" description="Glycosyl hydrolase family 98 putative carbohydrate-binding module" evidence="2">
    <location>
        <begin position="57"/>
        <end position="108"/>
    </location>
</feature>
<feature type="domain" description="Hydrazine synthase alpha subunit middle" evidence="3">
    <location>
        <begin position="789"/>
        <end position="849"/>
    </location>
</feature>
<keyword evidence="1" id="KW-0732">Signal</keyword>
<evidence type="ECO:0008006" key="6">
    <source>
        <dbReference type="Google" id="ProtNLM"/>
    </source>
</evidence>
<dbReference type="InterPro" id="IPR040698">
    <property type="entry name" value="HZS_alpha_mid"/>
</dbReference>
<gene>
    <name evidence="4" type="ORF">J3R75_001675</name>
</gene>
<evidence type="ECO:0000259" key="3">
    <source>
        <dbReference type="Pfam" id="PF18582"/>
    </source>
</evidence>